<evidence type="ECO:0000313" key="8">
    <source>
        <dbReference type="EMBL" id="ALO46082.1"/>
    </source>
</evidence>
<feature type="active site" evidence="5">
    <location>
        <position position="206"/>
    </location>
</feature>
<sequence>MKIVADQNILAIDTWKMDHHELHLVAGREISPAHVKDADALLVRSITRVDRELLRDSRVRFVGTATSGTDHLDLEWLASKGIKVADAAGSNANSVAEYVIACLAELIRTHDVDVWQKTIAIVGAGHVGSALGQRLHNMGMKCVACDPHQQLLKQLDYVSLHDALQADIVCLHTPLVENGKHPTRYMINKERLANMRKDAVLINAGRGEVVNNAQLLQHLRCHDSFLAMLDVWENEPSPDSELLEQVFVGTPHIAGYSVEAKLAASRCIVDALCQAFALDNSFVGSPAHLPRLVQDITHTELQQTDQQIFAELINQCLSLSNLTQSFRRANKKADPEKVSQGKVFDKLRKQLAERREFSACHVQAAAVTPQVASWLHSAGFVLQA</sequence>
<evidence type="ECO:0000256" key="5">
    <source>
        <dbReference type="HAMAP-Rule" id="MF_01825"/>
    </source>
</evidence>
<keyword evidence="3 5" id="KW-0520">NAD</keyword>
<feature type="active site" evidence="5">
    <location>
        <position position="235"/>
    </location>
</feature>
<evidence type="ECO:0000256" key="3">
    <source>
        <dbReference type="ARBA" id="ARBA00023027"/>
    </source>
</evidence>
<comment type="catalytic activity">
    <reaction evidence="5">
        <text>4-phospho-D-erythronate + NAD(+) = (R)-3-hydroxy-2-oxo-4-phosphooxybutanoate + NADH + H(+)</text>
        <dbReference type="Rhea" id="RHEA:18829"/>
        <dbReference type="ChEBI" id="CHEBI:15378"/>
        <dbReference type="ChEBI" id="CHEBI:57540"/>
        <dbReference type="ChEBI" id="CHEBI:57945"/>
        <dbReference type="ChEBI" id="CHEBI:58538"/>
        <dbReference type="ChEBI" id="CHEBI:58766"/>
        <dbReference type="EC" id="1.1.1.290"/>
    </reaction>
</comment>
<dbReference type="HAMAP" id="MF_01825">
    <property type="entry name" value="PdxB"/>
    <property type="match status" value="1"/>
</dbReference>
<dbReference type="PANTHER" id="PTHR42938:SF9">
    <property type="entry name" value="FORMATE DEHYDROGENASE 1"/>
    <property type="match status" value="1"/>
</dbReference>
<evidence type="ECO:0000256" key="4">
    <source>
        <dbReference type="ARBA" id="ARBA00023096"/>
    </source>
</evidence>
<feature type="binding site" evidence="5">
    <location>
        <position position="255"/>
    </location>
    <ligand>
        <name>NAD(+)</name>
        <dbReference type="ChEBI" id="CHEBI:57540"/>
    </ligand>
</feature>
<keyword evidence="4 5" id="KW-0664">Pyridoxine biosynthesis</keyword>
<feature type="binding site" evidence="5">
    <location>
        <position position="230"/>
    </location>
    <ligand>
        <name>NAD(+)</name>
        <dbReference type="ChEBI" id="CHEBI:57540"/>
    </ligand>
</feature>
<comment type="caution">
    <text evidence="5">Lacks conserved residue(s) required for the propagation of feature annotation.</text>
</comment>
<dbReference type="CDD" id="cd12158">
    <property type="entry name" value="ErythrP_dh"/>
    <property type="match status" value="1"/>
</dbReference>
<comment type="pathway">
    <text evidence="5">Cofactor biosynthesis; pyridoxine 5'-phosphate biosynthesis; pyridoxine 5'-phosphate from D-erythrose 4-phosphate: step 2/5.</text>
</comment>
<dbReference type="UniPathway" id="UPA00244">
    <property type="reaction ID" value="UER00310"/>
</dbReference>
<dbReference type="PATRIC" id="fig|1249552.3.peg.1429"/>
<dbReference type="EMBL" id="CP013189">
    <property type="protein sequence ID" value="ALO46082.1"/>
    <property type="molecule type" value="Genomic_DNA"/>
</dbReference>
<dbReference type="InterPro" id="IPR038251">
    <property type="entry name" value="PdxB_dimer_sf"/>
</dbReference>
<dbReference type="InterPro" id="IPR020921">
    <property type="entry name" value="Erythronate-4-P_DHase"/>
</dbReference>
<dbReference type="PANTHER" id="PTHR42938">
    <property type="entry name" value="FORMATE DEHYDROGENASE 1"/>
    <property type="match status" value="1"/>
</dbReference>
<feature type="active site" description="Proton donor" evidence="5">
    <location>
        <position position="252"/>
    </location>
</feature>
<dbReference type="EC" id="1.1.1.290" evidence="5"/>
<dbReference type="PROSITE" id="PS00671">
    <property type="entry name" value="D_2_HYDROXYACID_DH_3"/>
    <property type="match status" value="1"/>
</dbReference>
<comment type="similarity">
    <text evidence="5">Belongs to the D-isomer specific 2-hydroxyacid dehydrogenase family. PdxB subfamily.</text>
</comment>
<feature type="domain" description="D-isomer specific 2-hydroxyacid dehydrogenase catalytic" evidence="6">
    <location>
        <begin position="33"/>
        <end position="277"/>
    </location>
</feature>
<dbReference type="SUPFAM" id="SSF52283">
    <property type="entry name" value="Formate/glycerate dehydrogenase catalytic domain-like"/>
    <property type="match status" value="1"/>
</dbReference>
<dbReference type="InterPro" id="IPR036291">
    <property type="entry name" value="NAD(P)-bd_dom_sf"/>
</dbReference>
<name>A0A0S2KDN9_9GAMM</name>
<dbReference type="InterPro" id="IPR006139">
    <property type="entry name" value="D-isomer_2_OHA_DH_cat_dom"/>
</dbReference>
<dbReference type="RefSeq" id="WP_058021559.1">
    <property type="nucleotide sequence ID" value="NZ_CP013189.1"/>
</dbReference>
<evidence type="ECO:0000313" key="9">
    <source>
        <dbReference type="Proteomes" id="UP000065641"/>
    </source>
</evidence>
<dbReference type="GO" id="GO:0033711">
    <property type="term" value="F:4-phosphoerythronate dehydrogenase activity"/>
    <property type="evidence" value="ECO:0007669"/>
    <property type="project" value="UniProtKB-EC"/>
</dbReference>
<organism evidence="8 9">
    <name type="scientific">Pseudohongiella spirulinae</name>
    <dbReference type="NCBI Taxonomy" id="1249552"/>
    <lineage>
        <taxon>Bacteria</taxon>
        <taxon>Pseudomonadati</taxon>
        <taxon>Pseudomonadota</taxon>
        <taxon>Gammaproteobacteria</taxon>
        <taxon>Pseudomonadales</taxon>
        <taxon>Pseudohongiellaceae</taxon>
        <taxon>Pseudohongiella</taxon>
    </lineage>
</organism>
<comment type="function">
    <text evidence="5">Catalyzes the oxidation of erythronate-4-phosphate to 3-hydroxy-2-oxo-4-phosphonooxybutanoate.</text>
</comment>
<evidence type="ECO:0000259" key="7">
    <source>
        <dbReference type="Pfam" id="PF02826"/>
    </source>
</evidence>
<dbReference type="InterPro" id="IPR006140">
    <property type="entry name" value="D-isomer_DH_NAD-bd"/>
</dbReference>
<comment type="subunit">
    <text evidence="5">Homodimer.</text>
</comment>
<proteinExistence type="inferred from homology"/>
<feature type="domain" description="D-isomer specific 2-hydroxyacid dehydrogenase NAD-binding" evidence="7">
    <location>
        <begin position="112"/>
        <end position="254"/>
    </location>
</feature>
<feature type="binding site" evidence="5">
    <location>
        <position position="45"/>
    </location>
    <ligand>
        <name>substrate</name>
    </ligand>
</feature>
<dbReference type="InterPro" id="IPR029753">
    <property type="entry name" value="D-isomer_DH_CS"/>
</dbReference>
<dbReference type="GO" id="GO:0008615">
    <property type="term" value="P:pyridoxine biosynthetic process"/>
    <property type="evidence" value="ECO:0007669"/>
    <property type="project" value="UniProtKB-UniRule"/>
</dbReference>
<feature type="binding site" evidence="5">
    <location>
        <position position="173"/>
    </location>
    <ligand>
        <name>NAD(+)</name>
        <dbReference type="ChEBI" id="CHEBI:57540"/>
    </ligand>
</feature>
<dbReference type="GO" id="GO:0051287">
    <property type="term" value="F:NAD binding"/>
    <property type="evidence" value="ECO:0007669"/>
    <property type="project" value="InterPro"/>
</dbReference>
<reference evidence="8 9" key="1">
    <citation type="submission" date="2015-11" db="EMBL/GenBank/DDBJ databases">
        <authorList>
            <person name="Zhang Y."/>
            <person name="Guo Z."/>
        </authorList>
    </citation>
    <scope>NUCLEOTIDE SEQUENCE [LARGE SCALE GENOMIC DNA]</scope>
    <source>
        <strain evidence="8 9">KCTC 32221</strain>
    </source>
</reference>
<protein>
    <recommendedName>
        <fullName evidence="5">Erythronate-4-phosphate dehydrogenase</fullName>
        <ecNumber evidence="5">1.1.1.290</ecNumber>
    </recommendedName>
</protein>
<evidence type="ECO:0000256" key="2">
    <source>
        <dbReference type="ARBA" id="ARBA00023002"/>
    </source>
</evidence>
<evidence type="ECO:0000259" key="6">
    <source>
        <dbReference type="Pfam" id="PF00389"/>
    </source>
</evidence>
<dbReference type="Gene3D" id="3.30.1370.170">
    <property type="match status" value="1"/>
</dbReference>
<dbReference type="Pfam" id="PF00389">
    <property type="entry name" value="2-Hacid_dh"/>
    <property type="match status" value="1"/>
</dbReference>
<keyword evidence="1 5" id="KW-0963">Cytoplasm</keyword>
<feature type="binding site" evidence="5">
    <location>
        <position position="66"/>
    </location>
    <ligand>
        <name>substrate</name>
    </ligand>
</feature>
<dbReference type="SUPFAM" id="SSF51735">
    <property type="entry name" value="NAD(P)-binding Rossmann-fold domains"/>
    <property type="match status" value="1"/>
</dbReference>
<accession>A0A0S2KDN9</accession>
<dbReference type="GO" id="GO:0036001">
    <property type="term" value="P:'de novo' pyridoxal 5'-phosphate biosynthetic process"/>
    <property type="evidence" value="ECO:0007669"/>
    <property type="project" value="TreeGrafter"/>
</dbReference>
<gene>
    <name evidence="5" type="primary">pdxB</name>
    <name evidence="8" type="ORF">PS2015_1425</name>
</gene>
<comment type="subcellular location">
    <subcellularLocation>
        <location evidence="5">Cytoplasm</location>
    </subcellularLocation>
</comment>
<evidence type="ECO:0000256" key="1">
    <source>
        <dbReference type="ARBA" id="ARBA00022490"/>
    </source>
</evidence>
<dbReference type="Proteomes" id="UP000065641">
    <property type="component" value="Chromosome"/>
</dbReference>
<feature type="binding site" evidence="5">
    <location>
        <position position="256"/>
    </location>
    <ligand>
        <name>substrate</name>
    </ligand>
</feature>
<feature type="binding site" evidence="5">
    <location>
        <position position="146"/>
    </location>
    <ligand>
        <name>NAD(+)</name>
        <dbReference type="ChEBI" id="CHEBI:57540"/>
    </ligand>
</feature>
<dbReference type="OrthoDB" id="9770208at2"/>
<dbReference type="Pfam" id="PF02826">
    <property type="entry name" value="2-Hacid_dh_C"/>
    <property type="match status" value="1"/>
</dbReference>
<dbReference type="AlphaFoldDB" id="A0A0S2KDN9"/>
<dbReference type="KEGG" id="pspi:PS2015_1425"/>
<keyword evidence="2 5" id="KW-0560">Oxidoreductase</keyword>
<keyword evidence="9" id="KW-1185">Reference proteome</keyword>
<dbReference type="STRING" id="1249552.PS2015_1425"/>
<dbReference type="Gene3D" id="3.40.50.720">
    <property type="entry name" value="NAD(P)-binding Rossmann-like Domain"/>
    <property type="match status" value="2"/>
</dbReference>
<dbReference type="GO" id="GO:0005829">
    <property type="term" value="C:cytosol"/>
    <property type="evidence" value="ECO:0007669"/>
    <property type="project" value="TreeGrafter"/>
</dbReference>